<dbReference type="GO" id="GO:0005524">
    <property type="term" value="F:ATP binding"/>
    <property type="evidence" value="ECO:0007669"/>
    <property type="project" value="InterPro"/>
</dbReference>
<protein>
    <submittedName>
        <fullName evidence="3">HPr kinase/phosphorylase</fullName>
        <ecNumber evidence="3">2.7.11.-</ecNumber>
    </submittedName>
</protein>
<feature type="domain" description="HPr kinase/phosphorylase C-terminal" evidence="1">
    <location>
        <begin position="26"/>
        <end position="107"/>
    </location>
</feature>
<dbReference type="Proteomes" id="UP000065734">
    <property type="component" value="Chromosome I"/>
</dbReference>
<dbReference type="RefSeq" id="WP_082417170.1">
    <property type="nucleotide sequence ID" value="NZ_AP014854.2"/>
</dbReference>
<dbReference type="InterPro" id="IPR027417">
    <property type="entry name" value="P-loop_NTPase"/>
</dbReference>
<dbReference type="InterPro" id="IPR011104">
    <property type="entry name" value="Hpr_kin/Pase_C"/>
</dbReference>
<reference evidence="3" key="2">
    <citation type="submission" date="2015-11" db="EMBL/GenBank/DDBJ databases">
        <authorList>
            <person name="Zhang Y."/>
            <person name="Guo Z."/>
        </authorList>
    </citation>
    <scope>NUCLEOTIDE SEQUENCE</scope>
    <source>
        <strain evidence="3">1</strain>
    </source>
</reference>
<dbReference type="GO" id="GO:0000155">
    <property type="term" value="F:phosphorelay sensor kinase activity"/>
    <property type="evidence" value="ECO:0007669"/>
    <property type="project" value="InterPro"/>
</dbReference>
<dbReference type="SUPFAM" id="SSF53795">
    <property type="entry name" value="PEP carboxykinase-like"/>
    <property type="match status" value="1"/>
</dbReference>
<gene>
    <name evidence="3" type="primary">hprK</name>
    <name evidence="2" type="ORF">BV133_1796</name>
    <name evidence="3" type="ORF">BVIRIDIS_23330</name>
</gene>
<evidence type="ECO:0000259" key="1">
    <source>
        <dbReference type="Pfam" id="PF07475"/>
    </source>
</evidence>
<organism evidence="3 4">
    <name type="scientific">Blastochloris viridis</name>
    <name type="common">Rhodopseudomonas viridis</name>
    <dbReference type="NCBI Taxonomy" id="1079"/>
    <lineage>
        <taxon>Bacteria</taxon>
        <taxon>Pseudomonadati</taxon>
        <taxon>Pseudomonadota</taxon>
        <taxon>Alphaproteobacteria</taxon>
        <taxon>Hyphomicrobiales</taxon>
        <taxon>Blastochloridaceae</taxon>
        <taxon>Blastochloris</taxon>
    </lineage>
</organism>
<keyword evidence="3" id="KW-0808">Transferase</keyword>
<accession>A0A0H5BE98</accession>
<proteinExistence type="predicted"/>
<dbReference type="KEGG" id="bvr:BVIR_2888"/>
<evidence type="ECO:0000313" key="3">
    <source>
        <dbReference type="EMBL" id="CUU43314.1"/>
    </source>
</evidence>
<dbReference type="STRING" id="1079.BVIR_2888"/>
<evidence type="ECO:0000313" key="4">
    <source>
        <dbReference type="Proteomes" id="UP000065734"/>
    </source>
</evidence>
<dbReference type="Gene3D" id="3.40.50.300">
    <property type="entry name" value="P-loop containing nucleotide triphosphate hydrolases"/>
    <property type="match status" value="1"/>
</dbReference>
<dbReference type="EMBL" id="AP014854">
    <property type="protein sequence ID" value="BAR99389.1"/>
    <property type="molecule type" value="Genomic_DNA"/>
</dbReference>
<keyword evidence="3" id="KW-0418">Kinase</keyword>
<dbReference type="AlphaFoldDB" id="A0A0H5BE98"/>
<sequence length="181" mass="18330">MIRPASSDAAAADSAPPAIAAFGGARTVHATAVLVGETAILIRGPSGSGKSRLALDLIGLADSGRLRFARLVGDDRVALVAAGGRLLAAPAPALAGLIEARGLGVLKLPYEPVAAIGLIVDLAAPDACRLPEPAAIRTEVLGVDLPRLPISAGPIPLCLVADVATSKYTLPPALRWPHLLR</sequence>
<dbReference type="EC" id="2.7.11.-" evidence="3"/>
<keyword evidence="4" id="KW-1185">Reference proteome</keyword>
<dbReference type="EMBL" id="LN907867">
    <property type="protein sequence ID" value="CUU43314.1"/>
    <property type="molecule type" value="Genomic_DNA"/>
</dbReference>
<dbReference type="GO" id="GO:0006109">
    <property type="term" value="P:regulation of carbohydrate metabolic process"/>
    <property type="evidence" value="ECO:0007669"/>
    <property type="project" value="InterPro"/>
</dbReference>
<dbReference type="OrthoDB" id="8326226at2"/>
<name>A0A0H5BE98_BLAVI</name>
<reference evidence="4" key="3">
    <citation type="journal article" date="2016" name="Genome Announc.">
        <title>Revised genome sequence of the purple photosynthetic bacterium Blastochloris viridis.</title>
        <authorList>
            <person name="Liu L.N."/>
            <person name="Faulkner M."/>
            <person name="Liu X."/>
            <person name="Huang F."/>
            <person name="Darby A.C."/>
            <person name="Hall N."/>
        </authorList>
    </citation>
    <scope>NUCLEOTIDE SEQUENCE [LARGE SCALE GENOMIC DNA]</scope>
    <source>
        <strain evidence="4">ATCC 19567 / DSM 133 / F</strain>
    </source>
</reference>
<dbReference type="Pfam" id="PF07475">
    <property type="entry name" value="Hpr_kinase_C"/>
    <property type="match status" value="1"/>
</dbReference>
<evidence type="ECO:0000313" key="2">
    <source>
        <dbReference type="EMBL" id="BAR99389.1"/>
    </source>
</evidence>
<reference evidence="2" key="1">
    <citation type="journal article" date="2015" name="Genome Announc.">
        <title>Complete Genome Sequence of the Bacteriochlorophyll b-Producing Photosynthetic Bacterium Blastochloris viridis.</title>
        <authorList>
            <person name="Tsukatani Y."/>
            <person name="Hirose Y."/>
            <person name="Harada J."/>
            <person name="Misawa N."/>
            <person name="Mori K."/>
            <person name="Inoue K."/>
            <person name="Tamiaki H."/>
        </authorList>
    </citation>
    <scope>NUCLEOTIDE SEQUENCE [LARGE SCALE GENOMIC DNA]</scope>
    <source>
        <strain evidence="2">DSM 133</strain>
    </source>
</reference>